<dbReference type="PROSITE" id="PS50885">
    <property type="entry name" value="HAMP"/>
    <property type="match status" value="1"/>
</dbReference>
<dbReference type="Pfam" id="PF17202">
    <property type="entry name" value="sCache_3_3"/>
    <property type="match status" value="1"/>
</dbReference>
<evidence type="ECO:0000313" key="15">
    <source>
        <dbReference type="Proteomes" id="UP000178797"/>
    </source>
</evidence>
<dbReference type="SUPFAM" id="SSF47384">
    <property type="entry name" value="Homodimeric domain of signal transducing histidine kinase"/>
    <property type="match status" value="1"/>
</dbReference>
<dbReference type="InterPro" id="IPR004358">
    <property type="entry name" value="Sig_transdc_His_kin-like_C"/>
</dbReference>
<sequence length="533" mass="59594">TDKNGKVLFRTSNPDVYGDSKAEDDLVKSVLLNEEVIASTQIISREELEKEGQDLAEQAYIKFIPTLNEKPRPEKEETSGMVLKAAAPVMSYNNELLGVIYGGRLLNRDYEIVDKVKDTVYEGVKYKGKDIGTVTIFQRDLRISTNVQNLDGNRAIGTRVSEEVYDQVLVNGMPWVGRAFVVNNWYISAYEPIKNINGEIIGILYVGLLEEKFTDMQKETMGIFLSIALGGMALALIISYFLASGILKPINRLVYASKLLAKGDLTQRVKLTSKDEIGELAEAFNFMASSIKERDDLLKARTQQKIQESERLASLGRLAAGVAHEINNPLGAILIYSNLLLEESELHDPGRENLKKVVRETIRCKEIVKGLLDFARKTEPKKELTNINNILERVLSLVEKQTLFQNIKITKKLHPHLPMAMIDITQIQQVFMNIILNAAEAIQGKGSLTIGTQLLEDRRFIELEFTDTGCGIPQENMKKLFEPFFTTKEEANGIGLGLAISYGIIKNHGGNIEVKSQVGKGTTFIIKLPVKKM</sequence>
<feature type="transmembrane region" description="Helical" evidence="11">
    <location>
        <begin position="222"/>
        <end position="243"/>
    </location>
</feature>
<keyword evidence="8" id="KW-0418">Kinase</keyword>
<dbReference type="PRINTS" id="PR00344">
    <property type="entry name" value="BCTRLSENSOR"/>
</dbReference>
<dbReference type="Gene3D" id="3.30.565.10">
    <property type="entry name" value="Histidine kinase-like ATPase, C-terminal domain"/>
    <property type="match status" value="1"/>
</dbReference>
<keyword evidence="5" id="KW-0597">Phosphoprotein</keyword>
<feature type="domain" description="Histidine kinase" evidence="12">
    <location>
        <begin position="321"/>
        <end position="532"/>
    </location>
</feature>
<evidence type="ECO:0000259" key="12">
    <source>
        <dbReference type="PROSITE" id="PS50109"/>
    </source>
</evidence>
<dbReference type="SUPFAM" id="SSF103190">
    <property type="entry name" value="Sensory domain-like"/>
    <property type="match status" value="1"/>
</dbReference>
<dbReference type="PROSITE" id="PS50109">
    <property type="entry name" value="HIS_KIN"/>
    <property type="match status" value="1"/>
</dbReference>
<reference evidence="14 15" key="1">
    <citation type="journal article" date="2016" name="Nat. Commun.">
        <title>Thousands of microbial genomes shed light on interconnected biogeochemical processes in an aquifer system.</title>
        <authorList>
            <person name="Anantharaman K."/>
            <person name="Brown C.T."/>
            <person name="Hug L.A."/>
            <person name="Sharon I."/>
            <person name="Castelle C.J."/>
            <person name="Probst A.J."/>
            <person name="Thomas B.C."/>
            <person name="Singh A."/>
            <person name="Wilkins M.J."/>
            <person name="Karaoz U."/>
            <person name="Brodie E.L."/>
            <person name="Williams K.H."/>
            <person name="Hubbard S.S."/>
            <person name="Banfield J.F."/>
        </authorList>
    </citation>
    <scope>NUCLEOTIDE SEQUENCE [LARGE SCALE GENOMIC DNA]</scope>
</reference>
<dbReference type="InterPro" id="IPR036890">
    <property type="entry name" value="HATPase_C_sf"/>
</dbReference>
<dbReference type="CDD" id="cd00082">
    <property type="entry name" value="HisKA"/>
    <property type="match status" value="1"/>
</dbReference>
<organism evidence="14 15">
    <name type="scientific">Candidatus Schekmanbacteria bacterium RBG_16_38_10</name>
    <dbReference type="NCBI Taxonomy" id="1817879"/>
    <lineage>
        <taxon>Bacteria</taxon>
        <taxon>Candidatus Schekmaniibacteriota</taxon>
    </lineage>
</organism>
<comment type="caution">
    <text evidence="14">The sequence shown here is derived from an EMBL/GenBank/DDBJ whole genome shotgun (WGS) entry which is preliminary data.</text>
</comment>
<dbReference type="GO" id="GO:0005886">
    <property type="term" value="C:plasma membrane"/>
    <property type="evidence" value="ECO:0007669"/>
    <property type="project" value="UniProtKB-SubCell"/>
</dbReference>
<dbReference type="GO" id="GO:0000155">
    <property type="term" value="F:phosphorelay sensor kinase activity"/>
    <property type="evidence" value="ECO:0007669"/>
    <property type="project" value="InterPro"/>
</dbReference>
<dbReference type="EMBL" id="MGDE01000249">
    <property type="protein sequence ID" value="OGL42915.1"/>
    <property type="molecule type" value="Genomic_DNA"/>
</dbReference>
<evidence type="ECO:0000256" key="9">
    <source>
        <dbReference type="ARBA" id="ARBA00022989"/>
    </source>
</evidence>
<feature type="non-terminal residue" evidence="14">
    <location>
        <position position="1"/>
    </location>
</feature>
<gene>
    <name evidence="14" type="ORF">A2W05_03455</name>
</gene>
<dbReference type="Pfam" id="PF00512">
    <property type="entry name" value="HisKA"/>
    <property type="match status" value="1"/>
</dbReference>
<evidence type="ECO:0000256" key="5">
    <source>
        <dbReference type="ARBA" id="ARBA00022553"/>
    </source>
</evidence>
<keyword evidence="4" id="KW-1003">Cell membrane</keyword>
<evidence type="ECO:0000256" key="11">
    <source>
        <dbReference type="SAM" id="Phobius"/>
    </source>
</evidence>
<dbReference type="Gene3D" id="6.10.340.10">
    <property type="match status" value="1"/>
</dbReference>
<dbReference type="EC" id="2.7.13.3" evidence="3"/>
<dbReference type="SUPFAM" id="SSF158472">
    <property type="entry name" value="HAMP domain-like"/>
    <property type="match status" value="1"/>
</dbReference>
<dbReference type="InterPro" id="IPR003594">
    <property type="entry name" value="HATPase_dom"/>
</dbReference>
<dbReference type="SUPFAM" id="SSF55874">
    <property type="entry name" value="ATPase domain of HSP90 chaperone/DNA topoisomerase II/histidine kinase"/>
    <property type="match status" value="1"/>
</dbReference>
<feature type="domain" description="HAMP" evidence="13">
    <location>
        <begin position="244"/>
        <end position="296"/>
    </location>
</feature>
<keyword evidence="10 11" id="KW-0472">Membrane</keyword>
<comment type="subcellular location">
    <subcellularLocation>
        <location evidence="2">Cell membrane</location>
        <topology evidence="2">Multi-pass membrane protein</topology>
    </subcellularLocation>
</comment>
<dbReference type="Gene3D" id="1.10.287.130">
    <property type="match status" value="1"/>
</dbReference>
<evidence type="ECO:0000259" key="13">
    <source>
        <dbReference type="PROSITE" id="PS50885"/>
    </source>
</evidence>
<name>A0A1F7RMW8_9BACT</name>
<dbReference type="Pfam" id="PF00672">
    <property type="entry name" value="HAMP"/>
    <property type="match status" value="1"/>
</dbReference>
<proteinExistence type="predicted"/>
<evidence type="ECO:0000313" key="14">
    <source>
        <dbReference type="EMBL" id="OGL42915.1"/>
    </source>
</evidence>
<evidence type="ECO:0000256" key="4">
    <source>
        <dbReference type="ARBA" id="ARBA00022475"/>
    </source>
</evidence>
<comment type="catalytic activity">
    <reaction evidence="1">
        <text>ATP + protein L-histidine = ADP + protein N-phospho-L-histidine.</text>
        <dbReference type="EC" id="2.7.13.3"/>
    </reaction>
</comment>
<dbReference type="InterPro" id="IPR033463">
    <property type="entry name" value="sCache_3"/>
</dbReference>
<dbReference type="SMART" id="SM00387">
    <property type="entry name" value="HATPase_c"/>
    <property type="match status" value="1"/>
</dbReference>
<dbReference type="AlphaFoldDB" id="A0A1F7RMW8"/>
<evidence type="ECO:0000256" key="3">
    <source>
        <dbReference type="ARBA" id="ARBA00012438"/>
    </source>
</evidence>
<evidence type="ECO:0000256" key="1">
    <source>
        <dbReference type="ARBA" id="ARBA00000085"/>
    </source>
</evidence>
<evidence type="ECO:0000256" key="6">
    <source>
        <dbReference type="ARBA" id="ARBA00022679"/>
    </source>
</evidence>
<protein>
    <recommendedName>
        <fullName evidence="3">histidine kinase</fullName>
        <ecNumber evidence="3">2.7.13.3</ecNumber>
    </recommendedName>
</protein>
<dbReference type="InterPro" id="IPR003660">
    <property type="entry name" value="HAMP_dom"/>
</dbReference>
<dbReference type="Pfam" id="PF02518">
    <property type="entry name" value="HATPase_c"/>
    <property type="match status" value="1"/>
</dbReference>
<dbReference type="PANTHER" id="PTHR43065:SF42">
    <property type="entry name" value="TWO-COMPONENT SENSOR PPRA"/>
    <property type="match status" value="1"/>
</dbReference>
<dbReference type="InterPro" id="IPR005467">
    <property type="entry name" value="His_kinase_dom"/>
</dbReference>
<keyword evidence="7 11" id="KW-0812">Transmembrane</keyword>
<dbReference type="PANTHER" id="PTHR43065">
    <property type="entry name" value="SENSOR HISTIDINE KINASE"/>
    <property type="match status" value="1"/>
</dbReference>
<evidence type="ECO:0000256" key="2">
    <source>
        <dbReference type="ARBA" id="ARBA00004651"/>
    </source>
</evidence>
<dbReference type="InterPro" id="IPR036097">
    <property type="entry name" value="HisK_dim/P_sf"/>
</dbReference>
<evidence type="ECO:0000256" key="7">
    <source>
        <dbReference type="ARBA" id="ARBA00022692"/>
    </source>
</evidence>
<keyword evidence="6" id="KW-0808">Transferase</keyword>
<keyword evidence="9 11" id="KW-1133">Transmembrane helix</keyword>
<dbReference type="SMART" id="SM00388">
    <property type="entry name" value="HisKA"/>
    <property type="match status" value="1"/>
</dbReference>
<evidence type="ECO:0000256" key="8">
    <source>
        <dbReference type="ARBA" id="ARBA00022777"/>
    </source>
</evidence>
<evidence type="ECO:0000256" key="10">
    <source>
        <dbReference type="ARBA" id="ARBA00023136"/>
    </source>
</evidence>
<dbReference type="Proteomes" id="UP000178797">
    <property type="component" value="Unassembled WGS sequence"/>
</dbReference>
<dbReference type="SMART" id="SM00304">
    <property type="entry name" value="HAMP"/>
    <property type="match status" value="1"/>
</dbReference>
<dbReference type="InterPro" id="IPR029151">
    <property type="entry name" value="Sensor-like_sf"/>
</dbReference>
<accession>A0A1F7RMW8</accession>
<dbReference type="CDD" id="cd06225">
    <property type="entry name" value="HAMP"/>
    <property type="match status" value="1"/>
</dbReference>
<dbReference type="InterPro" id="IPR003661">
    <property type="entry name" value="HisK_dim/P_dom"/>
</dbReference>